<accession>A0ACC2FE42</accession>
<keyword evidence="2" id="KW-1185">Reference proteome</keyword>
<dbReference type="Proteomes" id="UP001157502">
    <property type="component" value="Chromosome 29"/>
</dbReference>
<gene>
    <name evidence="1" type="ORF">DPEC_G00306510</name>
</gene>
<dbReference type="EMBL" id="CM055756">
    <property type="protein sequence ID" value="KAJ7989629.1"/>
    <property type="molecule type" value="Genomic_DNA"/>
</dbReference>
<comment type="caution">
    <text evidence="1">The sequence shown here is derived from an EMBL/GenBank/DDBJ whole genome shotgun (WGS) entry which is preliminary data.</text>
</comment>
<organism evidence="1 2">
    <name type="scientific">Dallia pectoralis</name>
    <name type="common">Alaska blackfish</name>
    <dbReference type="NCBI Taxonomy" id="75939"/>
    <lineage>
        <taxon>Eukaryota</taxon>
        <taxon>Metazoa</taxon>
        <taxon>Chordata</taxon>
        <taxon>Craniata</taxon>
        <taxon>Vertebrata</taxon>
        <taxon>Euteleostomi</taxon>
        <taxon>Actinopterygii</taxon>
        <taxon>Neopterygii</taxon>
        <taxon>Teleostei</taxon>
        <taxon>Protacanthopterygii</taxon>
        <taxon>Esociformes</taxon>
        <taxon>Umbridae</taxon>
        <taxon>Dallia</taxon>
    </lineage>
</organism>
<evidence type="ECO:0000313" key="1">
    <source>
        <dbReference type="EMBL" id="KAJ7989629.1"/>
    </source>
</evidence>
<evidence type="ECO:0000313" key="2">
    <source>
        <dbReference type="Proteomes" id="UP001157502"/>
    </source>
</evidence>
<name>A0ACC2FE42_DALPE</name>
<reference evidence="1" key="1">
    <citation type="submission" date="2021-05" db="EMBL/GenBank/DDBJ databases">
        <authorList>
            <person name="Pan Q."/>
            <person name="Jouanno E."/>
            <person name="Zahm M."/>
            <person name="Klopp C."/>
            <person name="Cabau C."/>
            <person name="Louis A."/>
            <person name="Berthelot C."/>
            <person name="Parey E."/>
            <person name="Roest Crollius H."/>
            <person name="Montfort J."/>
            <person name="Robinson-Rechavi M."/>
            <person name="Bouchez O."/>
            <person name="Lampietro C."/>
            <person name="Lopez Roques C."/>
            <person name="Donnadieu C."/>
            <person name="Postlethwait J."/>
            <person name="Bobe J."/>
            <person name="Dillon D."/>
            <person name="Chandos A."/>
            <person name="von Hippel F."/>
            <person name="Guiguen Y."/>
        </authorList>
    </citation>
    <scope>NUCLEOTIDE SEQUENCE</scope>
    <source>
        <strain evidence="1">YG-Jan2019</strain>
    </source>
</reference>
<sequence>MPVCHFYDFGQVFLYNAPVCHLIRSLVEPVDLPSPAQLRDSPNAINCGTYLFHVCRPASLLVCPETTLPL</sequence>
<proteinExistence type="predicted"/>
<protein>
    <submittedName>
        <fullName evidence="1">Uncharacterized protein</fullName>
    </submittedName>
</protein>